<dbReference type="RefSeq" id="WP_343132189.1">
    <property type="nucleotide sequence ID" value="NZ_JBCITK010000002.1"/>
</dbReference>
<keyword evidence="1" id="KW-0472">Membrane</keyword>
<feature type="transmembrane region" description="Helical" evidence="1">
    <location>
        <begin position="20"/>
        <end position="38"/>
    </location>
</feature>
<keyword evidence="1" id="KW-1133">Transmembrane helix</keyword>
<organism evidence="2 3">
    <name type="scientific">Alkalicoccobacillus gibsonii</name>
    <dbReference type="NCBI Taxonomy" id="79881"/>
    <lineage>
        <taxon>Bacteria</taxon>
        <taxon>Bacillati</taxon>
        <taxon>Bacillota</taxon>
        <taxon>Bacilli</taxon>
        <taxon>Bacillales</taxon>
        <taxon>Bacillaceae</taxon>
        <taxon>Alkalicoccobacillus</taxon>
    </lineage>
</organism>
<keyword evidence="1" id="KW-0812">Transmembrane</keyword>
<sequence length="74" mass="8287">MFNRIRGLLTSIFTDFQTTFIWIFSIGFLICAIATANADENSAPRFKKGAIWCGVGVVVFLLARPIVQYIQSNL</sequence>
<reference evidence="2 3" key="1">
    <citation type="submission" date="2024-03" db="EMBL/GenBank/DDBJ databases">
        <title>Bacilli Hybrid Assemblies.</title>
        <authorList>
            <person name="Kovac J."/>
        </authorList>
    </citation>
    <scope>NUCLEOTIDE SEQUENCE [LARGE SCALE GENOMIC DNA]</scope>
    <source>
        <strain evidence="2 3">FSL R7-0666</strain>
    </source>
</reference>
<comment type="caution">
    <text evidence="2">The sequence shown here is derived from an EMBL/GenBank/DDBJ whole genome shotgun (WGS) entry which is preliminary data.</text>
</comment>
<gene>
    <name evidence="2" type="ORF">MKY91_20360</name>
</gene>
<protein>
    <submittedName>
        <fullName evidence="2">Uncharacterized protein</fullName>
    </submittedName>
</protein>
<evidence type="ECO:0000313" key="2">
    <source>
        <dbReference type="EMBL" id="MEN0645521.1"/>
    </source>
</evidence>
<evidence type="ECO:0000256" key="1">
    <source>
        <dbReference type="SAM" id="Phobius"/>
    </source>
</evidence>
<evidence type="ECO:0000313" key="3">
    <source>
        <dbReference type="Proteomes" id="UP001418796"/>
    </source>
</evidence>
<feature type="transmembrane region" description="Helical" evidence="1">
    <location>
        <begin position="50"/>
        <end position="70"/>
    </location>
</feature>
<dbReference type="Proteomes" id="UP001418796">
    <property type="component" value="Unassembled WGS sequence"/>
</dbReference>
<dbReference type="EMBL" id="JBCITK010000002">
    <property type="protein sequence ID" value="MEN0645521.1"/>
    <property type="molecule type" value="Genomic_DNA"/>
</dbReference>
<accession>A0ABU9VRM1</accession>
<proteinExistence type="predicted"/>
<keyword evidence="3" id="KW-1185">Reference proteome</keyword>
<name>A0ABU9VRM1_9BACI</name>